<sequence length="315" mass="36532">MIRYYRLEDRKLQELNEMQAPCWVNISPPFNIASIEALAEELELDLDYLTDPLDIDERTRFEFSDEAKLIILNTPVLNDHSTEERTLYITVPMGLIWTPDYFISISSYENSVLQSFLGQKVKDFDPMDPSLFVLQILEQNVYAYLRCLKDINVRRNVVEQEVYESSKNRDLKKLLNLEKSLVYFVTELTTINQLMSKIQRTNFLGIRGDEEKEDLFEDILIDNRQALEMAHIYSNILGGTMEALASMISNNLNEVMKRLTVITIVLMVPTLVASFYGMNVSLPMMQHPNAFWALMGIAVLISIILVLFFRSKKLF</sequence>
<gene>
    <name evidence="7" type="ORF">SapgrDRAFT_3031</name>
</gene>
<feature type="transmembrane region" description="Helical" evidence="6">
    <location>
        <begin position="259"/>
        <end position="278"/>
    </location>
</feature>
<dbReference type="Gene3D" id="1.20.58.340">
    <property type="entry name" value="Magnesium transport protein CorA, transmembrane region"/>
    <property type="match status" value="2"/>
</dbReference>
<protein>
    <submittedName>
        <fullName evidence="7">Mg2+/Co2+ transporter</fullName>
    </submittedName>
</protein>
<dbReference type="SUPFAM" id="SSF144083">
    <property type="entry name" value="Magnesium transport protein CorA, transmembrane region"/>
    <property type="match status" value="1"/>
</dbReference>
<dbReference type="Gene3D" id="3.30.460.20">
    <property type="entry name" value="CorA soluble domain-like"/>
    <property type="match status" value="1"/>
</dbReference>
<proteinExistence type="inferred from homology"/>
<dbReference type="SUPFAM" id="SSF143865">
    <property type="entry name" value="CorA soluble domain-like"/>
    <property type="match status" value="1"/>
</dbReference>
<dbReference type="Pfam" id="PF01544">
    <property type="entry name" value="CorA"/>
    <property type="match status" value="1"/>
</dbReference>
<dbReference type="EMBL" id="JH719942">
    <property type="protein sequence ID" value="EJF54680.1"/>
    <property type="molecule type" value="Genomic_DNA"/>
</dbReference>
<comment type="similarity">
    <text evidence="2">Belongs to the CorA metal ion transporter (MIT) (TC 1.A.35) family.</text>
</comment>
<organism evidence="7 8">
    <name type="scientific">Saprospira grandis DSM 2844</name>
    <dbReference type="NCBI Taxonomy" id="694433"/>
    <lineage>
        <taxon>Bacteria</taxon>
        <taxon>Pseudomonadati</taxon>
        <taxon>Bacteroidota</taxon>
        <taxon>Saprospiria</taxon>
        <taxon>Saprospirales</taxon>
        <taxon>Saprospiraceae</taxon>
        <taxon>Saprospira</taxon>
    </lineage>
</organism>
<dbReference type="GO" id="GO:0016020">
    <property type="term" value="C:membrane"/>
    <property type="evidence" value="ECO:0007669"/>
    <property type="project" value="UniProtKB-SubCell"/>
</dbReference>
<dbReference type="InterPro" id="IPR045863">
    <property type="entry name" value="CorA_TM1_TM2"/>
</dbReference>
<evidence type="ECO:0000256" key="1">
    <source>
        <dbReference type="ARBA" id="ARBA00004141"/>
    </source>
</evidence>
<evidence type="ECO:0000313" key="8">
    <source>
        <dbReference type="Proteomes" id="UP000005113"/>
    </source>
</evidence>
<feature type="transmembrane region" description="Helical" evidence="6">
    <location>
        <begin position="290"/>
        <end position="309"/>
    </location>
</feature>
<accession>J1I7A6</accession>
<reference evidence="8" key="1">
    <citation type="journal article" date="2012" name="Stand. Genomic Sci.">
        <title>Permanent draft genome sequence of the gliding predator Saprospira grandis strain Sa g1 (= HR1).</title>
        <authorList>
            <person name="Mavromatis K."/>
            <person name="Chertkov O."/>
            <person name="Lapidus A."/>
            <person name="Nolan M."/>
            <person name="Lucas S."/>
            <person name="Tice H."/>
            <person name="Del Rio T.G."/>
            <person name="Cheng J.F."/>
            <person name="Han C."/>
            <person name="Tapia R."/>
            <person name="Bruce D."/>
            <person name="Goodwin L.A."/>
            <person name="Pitluck S."/>
            <person name="Huntemann M."/>
            <person name="Liolios K."/>
            <person name="Pagani I."/>
            <person name="Ivanova N."/>
            <person name="Mikhailova N."/>
            <person name="Pati A."/>
            <person name="Chen A."/>
            <person name="Palaniappan K."/>
            <person name="Land M."/>
            <person name="Brambilla E.M."/>
            <person name="Rohde M."/>
            <person name="Spring S."/>
            <person name="Goker M."/>
            <person name="Detter J.C."/>
            <person name="Bristow J."/>
            <person name="Eisen J.A."/>
            <person name="Markowitz V."/>
            <person name="Hugenholtz P."/>
            <person name="Kyrpides N.C."/>
            <person name="Klenk H.P."/>
            <person name="Woyke T."/>
        </authorList>
    </citation>
    <scope>NUCLEOTIDE SEQUENCE [LARGE SCALE GENOMIC DNA]</scope>
    <source>
        <strain evidence="8">DSM 2844</strain>
    </source>
</reference>
<evidence type="ECO:0000313" key="7">
    <source>
        <dbReference type="EMBL" id="EJF54680.1"/>
    </source>
</evidence>
<dbReference type="Proteomes" id="UP000005113">
    <property type="component" value="Unassembled WGS sequence"/>
</dbReference>
<dbReference type="OrthoDB" id="9803416at2"/>
<keyword evidence="5 6" id="KW-0472">Membrane</keyword>
<dbReference type="HOGENOM" id="CLU_007127_8_1_10"/>
<dbReference type="InterPro" id="IPR002523">
    <property type="entry name" value="MgTranspt_CorA/ZnTranspt_ZntB"/>
</dbReference>
<keyword evidence="3 6" id="KW-0812">Transmembrane</keyword>
<dbReference type="PANTHER" id="PTHR47891">
    <property type="entry name" value="TRANSPORTER-RELATED"/>
    <property type="match status" value="1"/>
</dbReference>
<comment type="subcellular location">
    <subcellularLocation>
        <location evidence="1">Membrane</location>
        <topology evidence="1">Multi-pass membrane protein</topology>
    </subcellularLocation>
</comment>
<dbReference type="GO" id="GO:0046873">
    <property type="term" value="F:metal ion transmembrane transporter activity"/>
    <property type="evidence" value="ECO:0007669"/>
    <property type="project" value="InterPro"/>
</dbReference>
<evidence type="ECO:0000256" key="6">
    <source>
        <dbReference type="SAM" id="Phobius"/>
    </source>
</evidence>
<dbReference type="PANTHER" id="PTHR47891:SF2">
    <property type="entry name" value="MAGNESIUM AND COBALT TRANSPORTER"/>
    <property type="match status" value="1"/>
</dbReference>
<name>J1I7A6_9BACT</name>
<dbReference type="RefSeq" id="WP_002660482.1">
    <property type="nucleotide sequence ID" value="NZ_JH719942.1"/>
</dbReference>
<dbReference type="InterPro" id="IPR045861">
    <property type="entry name" value="CorA_cytoplasmic_dom"/>
</dbReference>
<dbReference type="InterPro" id="IPR047199">
    <property type="entry name" value="CorA-like"/>
</dbReference>
<evidence type="ECO:0000256" key="2">
    <source>
        <dbReference type="ARBA" id="ARBA00009765"/>
    </source>
</evidence>
<dbReference type="CDD" id="cd12827">
    <property type="entry name" value="EcCorA_ZntB-like_u2"/>
    <property type="match status" value="1"/>
</dbReference>
<dbReference type="AlphaFoldDB" id="J1I7A6"/>
<evidence type="ECO:0000256" key="3">
    <source>
        <dbReference type="ARBA" id="ARBA00022692"/>
    </source>
</evidence>
<keyword evidence="4 6" id="KW-1133">Transmembrane helix</keyword>
<evidence type="ECO:0000256" key="5">
    <source>
        <dbReference type="ARBA" id="ARBA00023136"/>
    </source>
</evidence>
<evidence type="ECO:0000256" key="4">
    <source>
        <dbReference type="ARBA" id="ARBA00022989"/>
    </source>
</evidence>